<dbReference type="SUPFAM" id="SSF110849">
    <property type="entry name" value="ParB/Sulfiredoxin"/>
    <property type="match status" value="1"/>
</dbReference>
<evidence type="ECO:0000259" key="4">
    <source>
        <dbReference type="SMART" id="SM00470"/>
    </source>
</evidence>
<dbReference type="InterPro" id="IPR036086">
    <property type="entry name" value="ParB/Sulfiredoxin_sf"/>
</dbReference>
<dbReference type="Proteomes" id="UP000285864">
    <property type="component" value="Unassembled WGS sequence"/>
</dbReference>
<dbReference type="Gene3D" id="3.90.1530.30">
    <property type="match status" value="1"/>
</dbReference>
<feature type="domain" description="ParB-like N-terminal" evidence="4">
    <location>
        <begin position="32"/>
        <end position="122"/>
    </location>
</feature>
<reference evidence="5" key="3">
    <citation type="submission" date="2021-09" db="EMBL/GenBank/DDBJ databases">
        <authorList>
            <person name="Gilroy R."/>
        </authorList>
    </citation>
    <scope>NUCLEOTIDE SEQUENCE</scope>
    <source>
        <strain evidence="5">CHK165-8395</strain>
    </source>
</reference>
<comment type="similarity">
    <text evidence="1">Belongs to the ParB family.</text>
</comment>
<evidence type="ECO:0000313" key="5">
    <source>
        <dbReference type="EMBL" id="HJF06794.1"/>
    </source>
</evidence>
<dbReference type="FunFam" id="3.90.1530.30:FF:000001">
    <property type="entry name" value="Chromosome partitioning protein ParB"/>
    <property type="match status" value="1"/>
</dbReference>
<proteinExistence type="inferred from homology"/>
<keyword evidence="7" id="KW-1185">Reference proteome</keyword>
<reference evidence="5" key="2">
    <citation type="journal article" date="2021" name="PeerJ">
        <title>Extensive microbial diversity within the chicken gut microbiome revealed by metagenomics and culture.</title>
        <authorList>
            <person name="Gilroy R."/>
            <person name="Ravi A."/>
            <person name="Getino M."/>
            <person name="Pursley I."/>
            <person name="Horton D.L."/>
            <person name="Alikhan N.F."/>
            <person name="Baker D."/>
            <person name="Gharbi K."/>
            <person name="Hall N."/>
            <person name="Watson M."/>
            <person name="Adriaenssens E.M."/>
            <person name="Foster-Nyarko E."/>
            <person name="Jarju S."/>
            <person name="Secka A."/>
            <person name="Antonio M."/>
            <person name="Oren A."/>
            <person name="Chaudhuri R.R."/>
            <person name="La Ragione R."/>
            <person name="Hildebrand F."/>
            <person name="Pallen M.J."/>
        </authorList>
    </citation>
    <scope>NUCLEOTIDE SEQUENCE</scope>
    <source>
        <strain evidence="5">CHK165-8395</strain>
    </source>
</reference>
<dbReference type="PANTHER" id="PTHR33375">
    <property type="entry name" value="CHROMOSOME-PARTITIONING PROTEIN PARB-RELATED"/>
    <property type="match status" value="1"/>
</dbReference>
<sequence>MAVQKKFALGRGLDALISTNDEVKTSGSSSINEVELSKISVNPNQPRREFDPIALQELADSIAEIGIIQPITLRKLNEDSYQIIAGERRYRASIQAGLKTIPAYIRTADDENVMEMALIENIQREDLNSLEIALAYQHLIEQYELTQERLSERVGKKRTTIANYLRLLKLPAPIQVALKNKEIDMGHARALLALDDPKTQIRIFNEIITQGYSVRKVEEIVKALSAGESVESGGKKIAPKGAKLSEEYTMLQNHLCTFFGTKVQLSCSNKGKGKISIPFSNEADLERIMEILDSLKPKE</sequence>
<dbReference type="InterPro" id="IPR004437">
    <property type="entry name" value="ParB/RepB/Spo0J"/>
</dbReference>
<comment type="caution">
    <text evidence="6">The sequence shown here is derived from an EMBL/GenBank/DDBJ whole genome shotgun (WGS) entry which is preliminary data.</text>
</comment>
<evidence type="ECO:0000256" key="1">
    <source>
        <dbReference type="ARBA" id="ARBA00006295"/>
    </source>
</evidence>
<dbReference type="EMBL" id="DYXD01000027">
    <property type="protein sequence ID" value="HJF06794.1"/>
    <property type="molecule type" value="Genomic_DNA"/>
</dbReference>
<dbReference type="Pfam" id="PF02195">
    <property type="entry name" value="ParB_N"/>
    <property type="match status" value="1"/>
</dbReference>
<evidence type="ECO:0000256" key="2">
    <source>
        <dbReference type="ARBA" id="ARBA00022829"/>
    </source>
</evidence>
<dbReference type="CDD" id="cd16393">
    <property type="entry name" value="SPO0J_N"/>
    <property type="match status" value="1"/>
</dbReference>
<dbReference type="GO" id="GO:0003677">
    <property type="term" value="F:DNA binding"/>
    <property type="evidence" value="ECO:0007669"/>
    <property type="project" value="UniProtKB-KW"/>
</dbReference>
<dbReference type="SMART" id="SM00470">
    <property type="entry name" value="ParB"/>
    <property type="match status" value="1"/>
</dbReference>
<evidence type="ECO:0000256" key="3">
    <source>
        <dbReference type="ARBA" id="ARBA00023125"/>
    </source>
</evidence>
<dbReference type="EMBL" id="QRUU01000015">
    <property type="protein sequence ID" value="RGR98089.1"/>
    <property type="molecule type" value="Genomic_DNA"/>
</dbReference>
<dbReference type="InterPro" id="IPR050336">
    <property type="entry name" value="Chromosome_partition/occlusion"/>
</dbReference>
<dbReference type="Gene3D" id="1.10.10.2830">
    <property type="match status" value="1"/>
</dbReference>
<dbReference type="FunFam" id="1.10.10.2830:FF:000001">
    <property type="entry name" value="Chromosome partitioning protein ParB"/>
    <property type="match status" value="1"/>
</dbReference>
<evidence type="ECO:0000313" key="7">
    <source>
        <dbReference type="Proteomes" id="UP000285864"/>
    </source>
</evidence>
<dbReference type="AlphaFoldDB" id="A0A412GTF9"/>
<dbReference type="PANTHER" id="PTHR33375:SF1">
    <property type="entry name" value="CHROMOSOME-PARTITIONING PROTEIN PARB-RELATED"/>
    <property type="match status" value="1"/>
</dbReference>
<name>A0A412GTF9_9BACT</name>
<accession>A0A412GTF9</accession>
<dbReference type="RefSeq" id="WP_007571519.1">
    <property type="nucleotide sequence ID" value="NZ_CABKNL010000008.1"/>
</dbReference>
<dbReference type="Pfam" id="PF17762">
    <property type="entry name" value="HTH_ParB"/>
    <property type="match status" value="1"/>
</dbReference>
<reference evidence="6 7" key="1">
    <citation type="submission" date="2018-08" db="EMBL/GenBank/DDBJ databases">
        <title>A genome reference for cultivated species of the human gut microbiota.</title>
        <authorList>
            <person name="Zou Y."/>
            <person name="Xue W."/>
            <person name="Luo G."/>
        </authorList>
    </citation>
    <scope>NUCLEOTIDE SEQUENCE [LARGE SCALE GENOMIC DNA]</scope>
    <source>
        <strain evidence="6 7">AF24-2</strain>
    </source>
</reference>
<evidence type="ECO:0000313" key="6">
    <source>
        <dbReference type="EMBL" id="RGR98089.1"/>
    </source>
</evidence>
<dbReference type="InterPro" id="IPR057240">
    <property type="entry name" value="ParB_dimer_C"/>
</dbReference>
<dbReference type="NCBIfam" id="TIGR00180">
    <property type="entry name" value="parB_part"/>
    <property type="match status" value="1"/>
</dbReference>
<gene>
    <name evidence="6" type="ORF">DWY20_05285</name>
    <name evidence="5" type="ORF">K8U81_01190</name>
</gene>
<dbReference type="Proteomes" id="UP000718012">
    <property type="component" value="Unassembled WGS sequence"/>
</dbReference>
<protein>
    <submittedName>
        <fullName evidence="6">ParB/RepB/Spo0J family partition protein</fullName>
    </submittedName>
</protein>
<dbReference type="GeneID" id="79860704"/>
<dbReference type="InterPro" id="IPR003115">
    <property type="entry name" value="ParB_N"/>
</dbReference>
<keyword evidence="2" id="KW-0159">Chromosome partition</keyword>
<dbReference type="SUPFAM" id="SSF109709">
    <property type="entry name" value="KorB DNA-binding domain-like"/>
    <property type="match status" value="1"/>
</dbReference>
<dbReference type="GO" id="GO:0007059">
    <property type="term" value="P:chromosome segregation"/>
    <property type="evidence" value="ECO:0007669"/>
    <property type="project" value="UniProtKB-KW"/>
</dbReference>
<dbReference type="Pfam" id="PF23552">
    <property type="entry name" value="ParB_C"/>
    <property type="match status" value="1"/>
</dbReference>
<dbReference type="InterPro" id="IPR041468">
    <property type="entry name" value="HTH_ParB/Spo0J"/>
</dbReference>
<dbReference type="GO" id="GO:0005694">
    <property type="term" value="C:chromosome"/>
    <property type="evidence" value="ECO:0007669"/>
    <property type="project" value="TreeGrafter"/>
</dbReference>
<organism evidence="6 7">
    <name type="scientific">Phocaeicola coprocola</name>
    <dbReference type="NCBI Taxonomy" id="310298"/>
    <lineage>
        <taxon>Bacteria</taxon>
        <taxon>Pseudomonadati</taxon>
        <taxon>Bacteroidota</taxon>
        <taxon>Bacteroidia</taxon>
        <taxon>Bacteroidales</taxon>
        <taxon>Bacteroidaceae</taxon>
        <taxon>Phocaeicola</taxon>
    </lineage>
</organism>
<keyword evidence="3" id="KW-0238">DNA-binding</keyword>
<dbReference type="GO" id="GO:0045881">
    <property type="term" value="P:positive regulation of sporulation resulting in formation of a cellular spore"/>
    <property type="evidence" value="ECO:0007669"/>
    <property type="project" value="TreeGrafter"/>
</dbReference>